<dbReference type="PANTHER" id="PTHR33480:SF1">
    <property type="entry name" value="TYR RECOMBINASE DOMAIN-CONTAINING PROTEIN"/>
    <property type="match status" value="1"/>
</dbReference>
<dbReference type="InterPro" id="IPR000421">
    <property type="entry name" value="FA58C"/>
</dbReference>
<dbReference type="EMBL" id="JH816696">
    <property type="protein sequence ID" value="EKC35242.1"/>
    <property type="molecule type" value="Genomic_DNA"/>
</dbReference>
<dbReference type="SUPFAM" id="SSF49785">
    <property type="entry name" value="Galactose-binding domain-like"/>
    <property type="match status" value="1"/>
</dbReference>
<dbReference type="InParanoid" id="K1QEA9"/>
<dbReference type="SUPFAM" id="SSF56436">
    <property type="entry name" value="C-type lectin-like"/>
    <property type="match status" value="2"/>
</dbReference>
<keyword evidence="1" id="KW-0175">Coiled coil</keyword>
<feature type="compositionally biased region" description="Acidic residues" evidence="2">
    <location>
        <begin position="1"/>
        <end position="13"/>
    </location>
</feature>
<protein>
    <submittedName>
        <fullName evidence="3">Endothelial cells scavenger receptor</fullName>
    </submittedName>
</protein>
<feature type="region of interest" description="Disordered" evidence="2">
    <location>
        <begin position="1"/>
        <end position="98"/>
    </location>
</feature>
<evidence type="ECO:0000313" key="3">
    <source>
        <dbReference type="EMBL" id="EKC35242.1"/>
    </source>
</evidence>
<dbReference type="InterPro" id="IPR016186">
    <property type="entry name" value="C-type_lectin-like/link_sf"/>
</dbReference>
<dbReference type="Pfam" id="PF22633">
    <property type="entry name" value="F5_F8_type_C_2"/>
    <property type="match status" value="1"/>
</dbReference>
<dbReference type="Gene3D" id="3.10.100.10">
    <property type="entry name" value="Mannose-Binding Protein A, subunit A"/>
    <property type="match status" value="2"/>
</dbReference>
<dbReference type="PROSITE" id="PS50022">
    <property type="entry name" value="FA58C_3"/>
    <property type="match status" value="1"/>
</dbReference>
<feature type="compositionally biased region" description="Basic and acidic residues" evidence="2">
    <location>
        <begin position="41"/>
        <end position="90"/>
    </location>
</feature>
<feature type="region of interest" description="Disordered" evidence="2">
    <location>
        <begin position="623"/>
        <end position="650"/>
    </location>
</feature>
<dbReference type="SMART" id="SM00034">
    <property type="entry name" value="CLECT"/>
    <property type="match status" value="2"/>
</dbReference>
<evidence type="ECO:0000256" key="1">
    <source>
        <dbReference type="SAM" id="Coils"/>
    </source>
</evidence>
<sequence length="1315" mass="149375">MNFSDDEEEFGETDSDRESVYIPDFDCESVDDESDVSDEWEFPKDTPAPDKHAPDKHAPDKHAPEEHAPEEHAPDKHAPEEHAPDKHAPDNCENPDLLTSSVPFKRNILPNKCILDETNTKIYSKKYEQNSSNSKHGRLYDTVHSCMFCYKLVTHIQTHLQHKHRNEKEVKEILDLKEQIDKVKENDEYRSNLKKRLKNLQTLIRNKGNNNHNLRVLAAEEGEILLTRRRKSNQFNVKDYGPCPNCQEWIVLENITKHMVACPIQENIDSKGAAIIQSKIMAVKACEEDENADLKNPSTAIKLGYDLSRLANAKLGIGIKEGNDKAKTEASEFLQLLRMEWSVKVTKLARITLDVRHFNKRKELPDPSDIEKIAAYLVREIKNLDLTPNNSNEIVFREAVVLAEARLLLYNRRRPGELECLSIEAYKNRSMSVDEANMALRSHLTDFEKMLLKTQDLVEIRGKTGRGVPVLIPKETNKVLEYLSDPVARQMASIRPENKYMFANTGRTVVRAGESLDLVKFRSEVALRFPERIYANNLRKHTATIAQALNLNDTEMKYICNHLGHTQKVHDLVYRQTSGMIERLDIAKLMLIQEFNVVGKYQNKKLSEIQFDELGTLERKIQDQDQEQQDTENAADQGKNVDDENLSKKNTTILKQSSTYKGNKVTLANDGNLDLKEEKCSHTDLNQPQAWLQVDLGKPYSIRNVKIYYRTDDSWEPYRFRQFYLDVSENPASTSTTSQRTRCYTDNTTHPNVPPNIIDIPCKNTARYVIVETTYDAPEDKPIRGAFLEICEIEVYDCLDTCRNKICDKSTGRCFFGCKTGYWDFTCSSTCSENCLHRQCSITNGTCDTCMRGRYGDTCDGMCSPRCLSRNGCSPDNGDCYDCLEGLFGRKCNETCGSGCVSGCDQITGHCTCKQGWEENKCVECRPNYYGVLCDKPCSPKCNLGTCFANNGTCDSGCKCNIINELTAKATCARMFAGFNNLTEGMKECAAIQSNVISITSTEENDFLTRLTGTLSNVSPLNVSYKRPFIQGFWNGTAWILENGTPLVYTNWAKGHPQIDDEKRYIRSIKGKWQSTKTHGGCDWSAGDALSSMAPDPASQVFQRSDPIEGQLKLMDDKSRRCRHPFIDGRDLDICFMFAGYHNLTEGMEECAAIQSSIISITSAEQSEFLNRLAGIFTHISLPDNSYRRPFIQGFWDGNDWVLDNGNPLVYTNWASGQPEIVNNKRYLKFSNGRCRHPFIDGRDLDICFTFVGFHNLTEAKAKCAAIQSSIISITSDEQQDFLTRLAGNQNMGVFRWFFDWETSSAGLLKYHILV</sequence>
<organism evidence="3">
    <name type="scientific">Magallana gigas</name>
    <name type="common">Pacific oyster</name>
    <name type="synonym">Crassostrea gigas</name>
    <dbReference type="NCBI Taxonomy" id="29159"/>
    <lineage>
        <taxon>Eukaryota</taxon>
        <taxon>Metazoa</taxon>
        <taxon>Spiralia</taxon>
        <taxon>Lophotrochozoa</taxon>
        <taxon>Mollusca</taxon>
        <taxon>Bivalvia</taxon>
        <taxon>Autobranchia</taxon>
        <taxon>Pteriomorphia</taxon>
        <taxon>Ostreida</taxon>
        <taxon>Ostreoidea</taxon>
        <taxon>Ostreidae</taxon>
        <taxon>Magallana</taxon>
    </lineage>
</organism>
<dbReference type="InterPro" id="IPR008979">
    <property type="entry name" value="Galactose-bd-like_sf"/>
</dbReference>
<dbReference type="CDD" id="cd00055">
    <property type="entry name" value="EGF_Lam"/>
    <property type="match status" value="1"/>
</dbReference>
<dbReference type="HOGENOM" id="CLU_260359_0_0_1"/>
<dbReference type="InterPro" id="IPR002049">
    <property type="entry name" value="LE_dom"/>
</dbReference>
<keyword evidence="3" id="KW-0675">Receptor</keyword>
<feature type="compositionally biased region" description="Acidic residues" evidence="2">
    <location>
        <begin position="25"/>
        <end position="40"/>
    </location>
</feature>
<dbReference type="InterPro" id="IPR016187">
    <property type="entry name" value="CTDL_fold"/>
</dbReference>
<reference evidence="3" key="1">
    <citation type="journal article" date="2012" name="Nature">
        <title>The oyster genome reveals stress adaptation and complexity of shell formation.</title>
        <authorList>
            <person name="Zhang G."/>
            <person name="Fang X."/>
            <person name="Guo X."/>
            <person name="Li L."/>
            <person name="Luo R."/>
            <person name="Xu F."/>
            <person name="Yang P."/>
            <person name="Zhang L."/>
            <person name="Wang X."/>
            <person name="Qi H."/>
            <person name="Xiong Z."/>
            <person name="Que H."/>
            <person name="Xie Y."/>
            <person name="Holland P.W."/>
            <person name="Paps J."/>
            <person name="Zhu Y."/>
            <person name="Wu F."/>
            <person name="Chen Y."/>
            <person name="Wang J."/>
            <person name="Peng C."/>
            <person name="Meng J."/>
            <person name="Yang L."/>
            <person name="Liu J."/>
            <person name="Wen B."/>
            <person name="Zhang N."/>
            <person name="Huang Z."/>
            <person name="Zhu Q."/>
            <person name="Feng Y."/>
            <person name="Mount A."/>
            <person name="Hedgecock D."/>
            <person name="Xu Z."/>
            <person name="Liu Y."/>
            <person name="Domazet-Loso T."/>
            <person name="Du Y."/>
            <person name="Sun X."/>
            <person name="Zhang S."/>
            <person name="Liu B."/>
            <person name="Cheng P."/>
            <person name="Jiang X."/>
            <person name="Li J."/>
            <person name="Fan D."/>
            <person name="Wang W."/>
            <person name="Fu W."/>
            <person name="Wang T."/>
            <person name="Wang B."/>
            <person name="Zhang J."/>
            <person name="Peng Z."/>
            <person name="Li Y."/>
            <person name="Li N."/>
            <person name="Wang J."/>
            <person name="Chen M."/>
            <person name="He Y."/>
            <person name="Tan F."/>
            <person name="Song X."/>
            <person name="Zheng Q."/>
            <person name="Huang R."/>
            <person name="Yang H."/>
            <person name="Du X."/>
            <person name="Chen L."/>
            <person name="Yang M."/>
            <person name="Gaffney P.M."/>
            <person name="Wang S."/>
            <person name="Luo L."/>
            <person name="She Z."/>
            <person name="Ming Y."/>
            <person name="Huang W."/>
            <person name="Zhang S."/>
            <person name="Huang B."/>
            <person name="Zhang Y."/>
            <person name="Qu T."/>
            <person name="Ni P."/>
            <person name="Miao G."/>
            <person name="Wang J."/>
            <person name="Wang Q."/>
            <person name="Steinberg C.E."/>
            <person name="Wang H."/>
            <person name="Li N."/>
            <person name="Qian L."/>
            <person name="Zhang G."/>
            <person name="Li Y."/>
            <person name="Yang H."/>
            <person name="Liu X."/>
            <person name="Wang J."/>
            <person name="Yin Y."/>
            <person name="Wang J."/>
        </authorList>
    </citation>
    <scope>NUCLEOTIDE SEQUENCE [LARGE SCALE GENOMIC DNA]</scope>
    <source>
        <strain evidence="3">05x7-T-G4-1.051#20</strain>
    </source>
</reference>
<accession>K1QEA9</accession>
<gene>
    <name evidence="3" type="ORF">CGI_10019843</name>
</gene>
<dbReference type="Gene3D" id="2.60.120.260">
    <property type="entry name" value="Galactose-binding domain-like"/>
    <property type="match status" value="1"/>
</dbReference>
<evidence type="ECO:0000256" key="2">
    <source>
        <dbReference type="SAM" id="MobiDB-lite"/>
    </source>
</evidence>
<dbReference type="InterPro" id="IPR001304">
    <property type="entry name" value="C-type_lectin-like"/>
</dbReference>
<dbReference type="PANTHER" id="PTHR33480">
    <property type="entry name" value="SET DOMAIN-CONTAINING PROTEIN-RELATED"/>
    <property type="match status" value="1"/>
</dbReference>
<proteinExistence type="predicted"/>
<name>K1QEA9_MAGGI</name>
<feature type="coiled-coil region" evidence="1">
    <location>
        <begin position="166"/>
        <end position="210"/>
    </location>
</feature>